<evidence type="ECO:0000256" key="6">
    <source>
        <dbReference type="SAM" id="Coils"/>
    </source>
</evidence>
<dbReference type="Pfam" id="PF02518">
    <property type="entry name" value="HATPase_c"/>
    <property type="match status" value="1"/>
</dbReference>
<keyword evidence="5" id="KW-0902">Two-component regulatory system</keyword>
<evidence type="ECO:0000256" key="2">
    <source>
        <dbReference type="ARBA" id="ARBA00012438"/>
    </source>
</evidence>
<dbReference type="InterPro" id="IPR036890">
    <property type="entry name" value="HATPase_C_sf"/>
</dbReference>
<dbReference type="EMBL" id="DSRU01000109">
    <property type="protein sequence ID" value="HFM97733.1"/>
    <property type="molecule type" value="Genomic_DNA"/>
</dbReference>
<dbReference type="Gene3D" id="3.30.565.10">
    <property type="entry name" value="Histidine kinase-like ATPase, C-terminal domain"/>
    <property type="match status" value="1"/>
</dbReference>
<keyword evidence="3" id="KW-0597">Phosphoprotein</keyword>
<dbReference type="CDD" id="cd06355">
    <property type="entry name" value="PBP1_FmdD-like"/>
    <property type="match status" value="1"/>
</dbReference>
<evidence type="ECO:0000259" key="7">
    <source>
        <dbReference type="PROSITE" id="PS50109"/>
    </source>
</evidence>
<protein>
    <recommendedName>
        <fullName evidence="2">histidine kinase</fullName>
        <ecNumber evidence="2">2.7.13.3</ecNumber>
    </recommendedName>
</protein>
<dbReference type="InterPro" id="IPR003661">
    <property type="entry name" value="HisK_dim/P_dom"/>
</dbReference>
<proteinExistence type="predicted"/>
<dbReference type="InterPro" id="IPR004358">
    <property type="entry name" value="Sig_transdc_His_kin-like_C"/>
</dbReference>
<accession>A0A7C3PDT3</accession>
<name>A0A7C3PDT3_9CYAN</name>
<dbReference type="Gene3D" id="3.40.50.2300">
    <property type="match status" value="2"/>
</dbReference>
<dbReference type="Gene3D" id="1.10.287.130">
    <property type="match status" value="1"/>
</dbReference>
<dbReference type="Pfam" id="PF13433">
    <property type="entry name" value="Peripla_BP_5"/>
    <property type="match status" value="1"/>
</dbReference>
<dbReference type="GO" id="GO:0000155">
    <property type="term" value="F:phosphorelay sensor kinase activity"/>
    <property type="evidence" value="ECO:0007669"/>
    <property type="project" value="InterPro"/>
</dbReference>
<dbReference type="SMART" id="SM00065">
    <property type="entry name" value="GAF"/>
    <property type="match status" value="1"/>
</dbReference>
<dbReference type="InterPro" id="IPR005467">
    <property type="entry name" value="His_kinase_dom"/>
</dbReference>
<dbReference type="PANTHER" id="PTHR47628:SF1">
    <property type="entry name" value="ALIPHATIC AMIDASE EXPRESSION-REGULATING PROTEIN"/>
    <property type="match status" value="1"/>
</dbReference>
<dbReference type="PANTHER" id="PTHR47628">
    <property type="match status" value="1"/>
</dbReference>
<dbReference type="InterPro" id="IPR028082">
    <property type="entry name" value="Peripla_BP_I"/>
</dbReference>
<dbReference type="InterPro" id="IPR029016">
    <property type="entry name" value="GAF-like_dom_sf"/>
</dbReference>
<comment type="caution">
    <text evidence="8">The sequence shown here is derived from an EMBL/GenBank/DDBJ whole genome shotgun (WGS) entry which is preliminary data.</text>
</comment>
<dbReference type="SMART" id="SM00388">
    <property type="entry name" value="HisKA"/>
    <property type="match status" value="1"/>
</dbReference>
<evidence type="ECO:0000256" key="5">
    <source>
        <dbReference type="ARBA" id="ARBA00023012"/>
    </source>
</evidence>
<evidence type="ECO:0000256" key="4">
    <source>
        <dbReference type="ARBA" id="ARBA00022777"/>
    </source>
</evidence>
<dbReference type="SUPFAM" id="SSF55781">
    <property type="entry name" value="GAF domain-like"/>
    <property type="match status" value="1"/>
</dbReference>
<sequence>MNQPAYSEDATIKVGILHSLVGPWAIGEIALKDAELMAIAEINQTGGILGKLIEPIIEDGASEPAIFAEKVKKLVQQDQVAAIFGCWTSTVRRYILPILEELNTLLWYPVQYEGLECSKNIFYTGACPNQQVEPAVDWLLENKGNRFYLVGSDIVFSHTCHKIIKAKLRQVGGTVLGEEYIPIGVQSFEATVQRIRRSQPDVVFSTVNSDSNLGFYPQYKAAGICAEDIPILAVSVTEDEVRQIGVETMVGHYAAHNYFQSLETPLNQTFVHNFKTMYGNERVTCDPVEAAYVQVYLWKQSVEKARSFEVDQVRAAAYGQTLTTPGGVVRIEQNQHLWKTCRIGKIRPDGQFQIVFSNDALHKPQPWLGVDDVQFPTSELVIDMLAEAAQAIQYSCLLQQKSRELIEANQDLQALTHRVELLKRNLSSQIRRSLELDTILSTAVYEIRNLLEVDRCKFLWYEDNSLTKFKLSHEAIISEAPDHLSHYPIREIAELGEIVLQHQVFQINDVATLKPPHDKIREQLQAWGFTSLLTVSLRTHSGRQGVIICEHVSTVRPWSESEVELMQDVADQLAIAIDQSDLYEQARAAAHQAQTQAQQLQKTLHELQTTQAQLVQTEKMSSLGQLIAGIAHEINNPINFIYGNLQPASQYAEDLLSLVQLYQHHYPNPVSQIQTEVEDIDLEFLAEDLPKLLKSMKIGADRIRQIILSLRNFSRLDEAEMKPVDIHEGIDSTLLILHSRLKERSNHKGIEIIKDYGELPLIECYAGQLNQVFMNILSNAIDALDEYASDSIETKNRSPQIQVSTKMLSSNEVAIHITDNGAGIPLSVQERLFEPFFTTKPAGKGTGLGLAISHQIVVDKHHGKLKCISHVGQGTEFVIHIPAKLISNPSIHTN</sequence>
<feature type="domain" description="Histidine kinase" evidence="7">
    <location>
        <begin position="629"/>
        <end position="885"/>
    </location>
</feature>
<dbReference type="SMART" id="SM00387">
    <property type="entry name" value="HATPase_c"/>
    <property type="match status" value="1"/>
</dbReference>
<dbReference type="InterPro" id="IPR017777">
    <property type="entry name" value="ABC_urea-bd_UrtA"/>
</dbReference>
<dbReference type="InterPro" id="IPR036097">
    <property type="entry name" value="HisK_dim/P_sf"/>
</dbReference>
<keyword evidence="4" id="KW-0418">Kinase</keyword>
<keyword evidence="6" id="KW-0175">Coiled coil</keyword>
<feature type="coiled-coil region" evidence="6">
    <location>
        <begin position="583"/>
        <end position="617"/>
    </location>
</feature>
<dbReference type="CDD" id="cd00082">
    <property type="entry name" value="HisKA"/>
    <property type="match status" value="1"/>
</dbReference>
<dbReference type="PROSITE" id="PS50109">
    <property type="entry name" value="HIS_KIN"/>
    <property type="match status" value="1"/>
</dbReference>
<gene>
    <name evidence="8" type="primary">urtA</name>
    <name evidence="8" type="ORF">ENR64_08180</name>
</gene>
<keyword evidence="4" id="KW-0808">Transferase</keyword>
<dbReference type="InterPro" id="IPR003018">
    <property type="entry name" value="GAF"/>
</dbReference>
<organism evidence="8">
    <name type="scientific">Oscillatoriales cyanobacterium SpSt-418</name>
    <dbReference type="NCBI Taxonomy" id="2282169"/>
    <lineage>
        <taxon>Bacteria</taxon>
        <taxon>Bacillati</taxon>
        <taxon>Cyanobacteriota</taxon>
        <taxon>Cyanophyceae</taxon>
        <taxon>Oscillatoriophycideae</taxon>
        <taxon>Oscillatoriales</taxon>
    </lineage>
</organism>
<dbReference type="Pfam" id="PF01590">
    <property type="entry name" value="GAF"/>
    <property type="match status" value="1"/>
</dbReference>
<dbReference type="EC" id="2.7.13.3" evidence="2"/>
<feature type="coiled-coil region" evidence="6">
    <location>
        <begin position="398"/>
        <end position="432"/>
    </location>
</feature>
<dbReference type="SUPFAM" id="SSF55874">
    <property type="entry name" value="ATPase domain of HSP90 chaperone/DNA topoisomerase II/histidine kinase"/>
    <property type="match status" value="1"/>
</dbReference>
<evidence type="ECO:0000313" key="8">
    <source>
        <dbReference type="EMBL" id="HFM97733.1"/>
    </source>
</evidence>
<reference evidence="8" key="1">
    <citation type="journal article" date="2020" name="mSystems">
        <title>Genome- and Community-Level Interaction Insights into Carbon Utilization and Element Cycling Functions of Hydrothermarchaeota in Hydrothermal Sediment.</title>
        <authorList>
            <person name="Zhou Z."/>
            <person name="Liu Y."/>
            <person name="Xu W."/>
            <person name="Pan J."/>
            <person name="Luo Z.H."/>
            <person name="Li M."/>
        </authorList>
    </citation>
    <scope>NUCLEOTIDE SEQUENCE [LARGE SCALE GENOMIC DNA]</scope>
    <source>
        <strain evidence="8">SpSt-418</strain>
    </source>
</reference>
<dbReference type="NCBIfam" id="TIGR03407">
    <property type="entry name" value="urea_ABC_UrtA"/>
    <property type="match status" value="1"/>
</dbReference>
<dbReference type="Gene3D" id="3.30.450.40">
    <property type="match status" value="1"/>
</dbReference>
<evidence type="ECO:0000256" key="1">
    <source>
        <dbReference type="ARBA" id="ARBA00000085"/>
    </source>
</evidence>
<dbReference type="SUPFAM" id="SSF47384">
    <property type="entry name" value="Homodimeric domain of signal transducing histidine kinase"/>
    <property type="match status" value="1"/>
</dbReference>
<dbReference type="AlphaFoldDB" id="A0A7C3PDT3"/>
<comment type="catalytic activity">
    <reaction evidence="1">
        <text>ATP + protein L-histidine = ADP + protein N-phospho-L-histidine.</text>
        <dbReference type="EC" id="2.7.13.3"/>
    </reaction>
</comment>
<evidence type="ECO:0000256" key="3">
    <source>
        <dbReference type="ARBA" id="ARBA00022553"/>
    </source>
</evidence>
<dbReference type="InterPro" id="IPR003594">
    <property type="entry name" value="HATPase_dom"/>
</dbReference>
<dbReference type="SUPFAM" id="SSF53822">
    <property type="entry name" value="Periplasmic binding protein-like I"/>
    <property type="match status" value="1"/>
</dbReference>
<dbReference type="PRINTS" id="PR00344">
    <property type="entry name" value="BCTRLSENSOR"/>
</dbReference>